<protein>
    <submittedName>
        <fullName evidence="3">Beta-lactamase family protein</fullName>
    </submittedName>
</protein>
<dbReference type="AlphaFoldDB" id="A0A9X1SYU2"/>
<evidence type="ECO:0000259" key="2">
    <source>
        <dbReference type="Pfam" id="PF00144"/>
    </source>
</evidence>
<dbReference type="Gene3D" id="3.40.710.10">
    <property type="entry name" value="DD-peptidase/beta-lactamase superfamily"/>
    <property type="match status" value="1"/>
</dbReference>
<feature type="signal peptide" evidence="1">
    <location>
        <begin position="1"/>
        <end position="31"/>
    </location>
</feature>
<feature type="chain" id="PRO_5040723909" evidence="1">
    <location>
        <begin position="32"/>
        <end position="409"/>
    </location>
</feature>
<gene>
    <name evidence="3" type="ORF">LR394_10465</name>
</gene>
<proteinExistence type="predicted"/>
<sequence>MAVWSGAKSIRRGWILAALLLAACTVSPEKASAPEPTNDVMQEVAREVLEANVPGFMARIGNGQEVQYTALGVADRQTERAMKATDQFQIGSATKTFMATLTLQLVDEGKVDLDAPIEEYLPGLLPDGADITVRMLLNHTSGLYNYTEDDGYWRAWEADPQRLWTEKELVQIAVDKGLNFVPGENYSYSNTGYTVIGMMLQERTGQTLSELLEQRITGPLGLKRTYLPRPVATDTGPGYAHGYVLRFIGTKPNYTDTVSWPVDGLSGAAGAMVADQDDVATFFSALLTGKLFSAEQLAQMKTVVDRPADFPVGSGYGLGLLKSTNSCGTVWGHGGQTEGHRSLSAVTEDGVGTVVMDLTAVPMSENPNDGTRRWDEVVAAAEETAVCRMLGKPVPAEVMARLRGVPNSG</sequence>
<comment type="caution">
    <text evidence="3">The sequence shown here is derived from an EMBL/GenBank/DDBJ whole genome shotgun (WGS) entry which is preliminary data.</text>
</comment>
<dbReference type="InterPro" id="IPR001466">
    <property type="entry name" value="Beta-lactam-related"/>
</dbReference>
<dbReference type="EMBL" id="JAJOMB010000004">
    <property type="protein sequence ID" value="MCD5311323.1"/>
    <property type="molecule type" value="Genomic_DNA"/>
</dbReference>
<name>A0A9X1SYU2_9ACTN</name>
<organism evidence="3 4">
    <name type="scientific">Kineosporia babensis</name>
    <dbReference type="NCBI Taxonomy" id="499548"/>
    <lineage>
        <taxon>Bacteria</taxon>
        <taxon>Bacillati</taxon>
        <taxon>Actinomycetota</taxon>
        <taxon>Actinomycetes</taxon>
        <taxon>Kineosporiales</taxon>
        <taxon>Kineosporiaceae</taxon>
        <taxon>Kineosporia</taxon>
    </lineage>
</organism>
<keyword evidence="4" id="KW-1185">Reference proteome</keyword>
<keyword evidence="1" id="KW-0732">Signal</keyword>
<accession>A0A9X1SYU2</accession>
<feature type="domain" description="Beta-lactamase-related" evidence="2">
    <location>
        <begin position="52"/>
        <end position="356"/>
    </location>
</feature>
<dbReference type="InterPro" id="IPR050491">
    <property type="entry name" value="AmpC-like"/>
</dbReference>
<evidence type="ECO:0000313" key="3">
    <source>
        <dbReference type="EMBL" id="MCD5311323.1"/>
    </source>
</evidence>
<reference evidence="3" key="1">
    <citation type="submission" date="2021-11" db="EMBL/GenBank/DDBJ databases">
        <title>Streptomyces corallinus and Kineosporia corallina sp. nov., two new coral-derived marine actinobacteria.</title>
        <authorList>
            <person name="Buangrab K."/>
            <person name="Sutthacheep M."/>
            <person name="Yeemin T."/>
            <person name="Harunari E."/>
            <person name="Igarashi Y."/>
            <person name="Sripreechasak P."/>
            <person name="Kanchanasin P."/>
            <person name="Tanasupawat S."/>
            <person name="Phongsopitanun W."/>
        </authorList>
    </citation>
    <scope>NUCLEOTIDE SEQUENCE</scope>
    <source>
        <strain evidence="3">JCM 31032</strain>
    </source>
</reference>
<dbReference type="PANTHER" id="PTHR46825">
    <property type="entry name" value="D-ALANYL-D-ALANINE-CARBOXYPEPTIDASE/ENDOPEPTIDASE AMPH"/>
    <property type="match status" value="1"/>
</dbReference>
<dbReference type="SUPFAM" id="SSF56601">
    <property type="entry name" value="beta-lactamase/transpeptidase-like"/>
    <property type="match status" value="1"/>
</dbReference>
<dbReference type="RefSeq" id="WP_231440500.1">
    <property type="nucleotide sequence ID" value="NZ_JAJOMB010000004.1"/>
</dbReference>
<dbReference type="Pfam" id="PF00144">
    <property type="entry name" value="Beta-lactamase"/>
    <property type="match status" value="1"/>
</dbReference>
<evidence type="ECO:0000256" key="1">
    <source>
        <dbReference type="SAM" id="SignalP"/>
    </source>
</evidence>
<evidence type="ECO:0000313" key="4">
    <source>
        <dbReference type="Proteomes" id="UP001138997"/>
    </source>
</evidence>
<dbReference type="PANTHER" id="PTHR46825:SF7">
    <property type="entry name" value="D-ALANYL-D-ALANINE CARBOXYPEPTIDASE"/>
    <property type="match status" value="1"/>
</dbReference>
<dbReference type="Proteomes" id="UP001138997">
    <property type="component" value="Unassembled WGS sequence"/>
</dbReference>
<dbReference type="InterPro" id="IPR012338">
    <property type="entry name" value="Beta-lactam/transpept-like"/>
</dbReference>